<dbReference type="NCBIfam" id="NF009239">
    <property type="entry name" value="PRK12595.1"/>
    <property type="match status" value="1"/>
</dbReference>
<dbReference type="InterPro" id="IPR006218">
    <property type="entry name" value="DAHP1/KDSA"/>
</dbReference>
<dbReference type="PANTHER" id="PTHR43018:SF1">
    <property type="entry name" value="PROTEIN AROA(G)"/>
    <property type="match status" value="1"/>
</dbReference>
<protein>
    <submittedName>
        <fullName evidence="3">3-deoxy-7-phosphoheptulonate synthase</fullName>
    </submittedName>
</protein>
<sequence length="337" mass="37640">MIITLKQTNTFKDNADVRRLLVSLHVDVIPVEWKSQSLYVVNGKFSELSRREVAKHSGVEAILPIDRPYKLASKTFRPNNGKIKIGNTLLIGGREIIIMAGPCSVETKHQIEDMGKEVKNAGCHVLRGGAFKPRTGPYDFQGLGKIGLRFLHDAGKKYNLPVITEILDVRDIELVEKYTDIFQIGARNMQNYPLLRELGKSRKPVLLKRGMWATYKELLLAAEYILVGGNEHVILCERGIRTHVQETRFTLDLNAVAYLKHETHLPVFVDPSHGTGRANMVRALSRAGVAAGADGLLIEAHTDPRKSISDADQAISPQELTKLVKEVKRVARAVDRE</sequence>
<evidence type="ECO:0000313" key="3">
    <source>
        <dbReference type="EMBL" id="OGG16049.1"/>
    </source>
</evidence>
<dbReference type="EMBL" id="MFJL01000015">
    <property type="protein sequence ID" value="OGG16049.1"/>
    <property type="molecule type" value="Genomic_DNA"/>
</dbReference>
<dbReference type="PANTHER" id="PTHR43018">
    <property type="entry name" value="PHOSPHO-2-DEHYDRO-3-DEOXYHEPTONATE ALDOLASE"/>
    <property type="match status" value="1"/>
</dbReference>
<dbReference type="GO" id="GO:0009073">
    <property type="term" value="P:aromatic amino acid family biosynthetic process"/>
    <property type="evidence" value="ECO:0007669"/>
    <property type="project" value="InterPro"/>
</dbReference>
<dbReference type="Gene3D" id="3.30.70.1140">
    <property type="entry name" value="Phospho-2-dehydro-3-deoxyheptonate aldolase, domain 1"/>
    <property type="match status" value="1"/>
</dbReference>
<dbReference type="Proteomes" id="UP000176923">
    <property type="component" value="Unassembled WGS sequence"/>
</dbReference>
<dbReference type="InterPro" id="IPR006268">
    <property type="entry name" value="DAHP_syn_2"/>
</dbReference>
<evidence type="ECO:0000256" key="1">
    <source>
        <dbReference type="ARBA" id="ARBA00022679"/>
    </source>
</evidence>
<dbReference type="NCBIfam" id="NF006421">
    <property type="entry name" value="PRK08673.1"/>
    <property type="match status" value="1"/>
</dbReference>
<comment type="caution">
    <text evidence="3">The sequence shown here is derived from an EMBL/GenBank/DDBJ whole genome shotgun (WGS) entry which is preliminary data.</text>
</comment>
<accession>A0A1F5ZU99</accession>
<dbReference type="SUPFAM" id="SSF51569">
    <property type="entry name" value="Aldolase"/>
    <property type="match status" value="1"/>
</dbReference>
<dbReference type="STRING" id="1798382.A3D77_01900"/>
<evidence type="ECO:0000259" key="2">
    <source>
        <dbReference type="Pfam" id="PF00793"/>
    </source>
</evidence>
<dbReference type="AlphaFoldDB" id="A0A1F5ZU99"/>
<keyword evidence="1" id="KW-0808">Transferase</keyword>
<evidence type="ECO:0000313" key="4">
    <source>
        <dbReference type="Proteomes" id="UP000176923"/>
    </source>
</evidence>
<gene>
    <name evidence="3" type="ORF">A3D77_01900</name>
</gene>
<dbReference type="NCBIfam" id="TIGR01361">
    <property type="entry name" value="DAHP_synth_Bsub"/>
    <property type="match status" value="1"/>
</dbReference>
<reference evidence="3 4" key="1">
    <citation type="journal article" date="2016" name="Nat. Commun.">
        <title>Thousands of microbial genomes shed light on interconnected biogeochemical processes in an aquifer system.</title>
        <authorList>
            <person name="Anantharaman K."/>
            <person name="Brown C.T."/>
            <person name="Hug L.A."/>
            <person name="Sharon I."/>
            <person name="Castelle C.J."/>
            <person name="Probst A.J."/>
            <person name="Thomas B.C."/>
            <person name="Singh A."/>
            <person name="Wilkins M.J."/>
            <person name="Karaoz U."/>
            <person name="Brodie E.L."/>
            <person name="Williams K.H."/>
            <person name="Hubbard S.S."/>
            <person name="Banfield J.F."/>
        </authorList>
    </citation>
    <scope>NUCLEOTIDE SEQUENCE [LARGE SCALE GENOMIC DNA]</scope>
</reference>
<dbReference type="Gene3D" id="3.20.20.70">
    <property type="entry name" value="Aldolase class I"/>
    <property type="match status" value="1"/>
</dbReference>
<dbReference type="InterPro" id="IPR013785">
    <property type="entry name" value="Aldolase_TIM"/>
</dbReference>
<proteinExistence type="predicted"/>
<dbReference type="InterPro" id="IPR052899">
    <property type="entry name" value="Class-I_DAHP_synthase"/>
</dbReference>
<dbReference type="GO" id="GO:0016740">
    <property type="term" value="F:transferase activity"/>
    <property type="evidence" value="ECO:0007669"/>
    <property type="project" value="UniProtKB-KW"/>
</dbReference>
<name>A0A1F5ZU99_9BACT</name>
<dbReference type="GO" id="GO:0016832">
    <property type="term" value="F:aldehyde-lyase activity"/>
    <property type="evidence" value="ECO:0007669"/>
    <property type="project" value="InterPro"/>
</dbReference>
<organism evidence="3 4">
    <name type="scientific">Candidatus Gottesmanbacteria bacterium RIFCSPHIGHO2_02_FULL_39_11</name>
    <dbReference type="NCBI Taxonomy" id="1798382"/>
    <lineage>
        <taxon>Bacteria</taxon>
        <taxon>Candidatus Gottesmaniibacteriota</taxon>
    </lineage>
</organism>
<dbReference type="Pfam" id="PF00793">
    <property type="entry name" value="DAHP_synth_1"/>
    <property type="match status" value="1"/>
</dbReference>
<feature type="domain" description="DAHP synthetase I/KDSA" evidence="2">
    <location>
        <begin position="86"/>
        <end position="331"/>
    </location>
</feature>